<dbReference type="InterPro" id="IPR058649">
    <property type="entry name" value="CzcB_C"/>
</dbReference>
<dbReference type="Gene3D" id="2.40.50.100">
    <property type="match status" value="1"/>
</dbReference>
<dbReference type="InterPro" id="IPR051909">
    <property type="entry name" value="MFP_Cation_Efflux"/>
</dbReference>
<evidence type="ECO:0000256" key="2">
    <source>
        <dbReference type="ARBA" id="ARBA00022448"/>
    </source>
</evidence>
<dbReference type="EMBL" id="CP012333">
    <property type="protein sequence ID" value="AKV00983.1"/>
    <property type="molecule type" value="Genomic_DNA"/>
</dbReference>
<gene>
    <name evidence="6" type="ORF">AKJ09_07646</name>
</gene>
<dbReference type="AlphaFoldDB" id="A0A0K1Q5H3"/>
<evidence type="ECO:0000313" key="7">
    <source>
        <dbReference type="Proteomes" id="UP000064967"/>
    </source>
</evidence>
<dbReference type="PANTHER" id="PTHR30097:SF4">
    <property type="entry name" value="SLR6042 PROTEIN"/>
    <property type="match status" value="1"/>
</dbReference>
<proteinExistence type="inferred from homology"/>
<protein>
    <submittedName>
        <fullName evidence="6">Putative Co/Zn/Cd efflux system membrane fusion protein</fullName>
    </submittedName>
</protein>
<feature type="domain" description="CzcB-like barrel-sandwich hybrid" evidence="4">
    <location>
        <begin position="72"/>
        <end position="213"/>
    </location>
</feature>
<dbReference type="Proteomes" id="UP000064967">
    <property type="component" value="Chromosome"/>
</dbReference>
<dbReference type="FunFam" id="2.40.30.170:FF:000010">
    <property type="entry name" value="Efflux RND transporter periplasmic adaptor subunit"/>
    <property type="match status" value="1"/>
</dbReference>
<dbReference type="InterPro" id="IPR058792">
    <property type="entry name" value="Beta-barrel_RND_2"/>
</dbReference>
<dbReference type="Pfam" id="PF25954">
    <property type="entry name" value="Beta-barrel_RND_2"/>
    <property type="match status" value="1"/>
</dbReference>
<dbReference type="GO" id="GO:0030313">
    <property type="term" value="C:cell envelope"/>
    <property type="evidence" value="ECO:0007669"/>
    <property type="project" value="TreeGrafter"/>
</dbReference>
<evidence type="ECO:0000259" key="4">
    <source>
        <dbReference type="Pfam" id="PF25973"/>
    </source>
</evidence>
<dbReference type="STRING" id="1391654.AKJ09_07646"/>
<dbReference type="SUPFAM" id="SSF111369">
    <property type="entry name" value="HlyD-like secretion proteins"/>
    <property type="match status" value="1"/>
</dbReference>
<evidence type="ECO:0000313" key="6">
    <source>
        <dbReference type="EMBL" id="AKV00983.1"/>
    </source>
</evidence>
<reference evidence="6 7" key="1">
    <citation type="submission" date="2015-08" db="EMBL/GenBank/DDBJ databases">
        <authorList>
            <person name="Babu N.S."/>
            <person name="Beckwith C.J."/>
            <person name="Beseler K.G."/>
            <person name="Brison A."/>
            <person name="Carone J.V."/>
            <person name="Caskin T.P."/>
            <person name="Diamond M."/>
            <person name="Durham M.E."/>
            <person name="Foxe J.M."/>
            <person name="Go M."/>
            <person name="Henderson B.A."/>
            <person name="Jones I.B."/>
            <person name="McGettigan J.A."/>
            <person name="Micheletti S.J."/>
            <person name="Nasrallah M.E."/>
            <person name="Ortiz D."/>
            <person name="Piller C.R."/>
            <person name="Privatt S.R."/>
            <person name="Schneider S.L."/>
            <person name="Sharp S."/>
            <person name="Smith T.C."/>
            <person name="Stanton J.D."/>
            <person name="Ullery H.E."/>
            <person name="Wilson R.J."/>
            <person name="Serrano M.G."/>
            <person name="Buck G."/>
            <person name="Lee V."/>
            <person name="Wang Y."/>
            <person name="Carvalho R."/>
            <person name="Voegtly L."/>
            <person name="Shi R."/>
            <person name="Duckworth R."/>
            <person name="Johnson A."/>
            <person name="Loviza R."/>
            <person name="Walstead R."/>
            <person name="Shah Z."/>
            <person name="Kiflezghi M."/>
            <person name="Wade K."/>
            <person name="Ball S.L."/>
            <person name="Bradley K.W."/>
            <person name="Asai D.J."/>
            <person name="Bowman C.A."/>
            <person name="Russell D.A."/>
            <person name="Pope W.H."/>
            <person name="Jacobs-Sera D."/>
            <person name="Hendrix R.W."/>
            <person name="Hatfull G.F."/>
        </authorList>
    </citation>
    <scope>NUCLEOTIDE SEQUENCE [LARGE SCALE GENOMIC DNA]</scope>
    <source>
        <strain evidence="6 7">DSM 27648</strain>
    </source>
</reference>
<keyword evidence="2" id="KW-0813">Transport</keyword>
<dbReference type="Gene3D" id="2.40.420.20">
    <property type="match status" value="1"/>
</dbReference>
<dbReference type="NCBIfam" id="TIGR01730">
    <property type="entry name" value="RND_mfp"/>
    <property type="match status" value="1"/>
</dbReference>
<keyword evidence="7" id="KW-1185">Reference proteome</keyword>
<evidence type="ECO:0000256" key="1">
    <source>
        <dbReference type="ARBA" id="ARBA00009477"/>
    </source>
</evidence>
<name>A0A0K1Q5H3_9BACT</name>
<dbReference type="GO" id="GO:0022857">
    <property type="term" value="F:transmembrane transporter activity"/>
    <property type="evidence" value="ECO:0007669"/>
    <property type="project" value="InterPro"/>
</dbReference>
<accession>A0A0K1Q5H3</accession>
<dbReference type="InterPro" id="IPR058647">
    <property type="entry name" value="BSH_CzcB-like"/>
</dbReference>
<evidence type="ECO:0000259" key="3">
    <source>
        <dbReference type="Pfam" id="PF25954"/>
    </source>
</evidence>
<dbReference type="Pfam" id="PF25973">
    <property type="entry name" value="BSH_CzcB"/>
    <property type="match status" value="1"/>
</dbReference>
<organism evidence="6 7">
    <name type="scientific">Labilithrix luteola</name>
    <dbReference type="NCBI Taxonomy" id="1391654"/>
    <lineage>
        <taxon>Bacteria</taxon>
        <taxon>Pseudomonadati</taxon>
        <taxon>Myxococcota</taxon>
        <taxon>Polyangia</taxon>
        <taxon>Polyangiales</taxon>
        <taxon>Labilitrichaceae</taxon>
        <taxon>Labilithrix</taxon>
    </lineage>
</organism>
<comment type="similarity">
    <text evidence="1">Belongs to the membrane fusion protein (MFP) (TC 8.A.1) family.</text>
</comment>
<dbReference type="GO" id="GO:0060003">
    <property type="term" value="P:copper ion export"/>
    <property type="evidence" value="ECO:0007669"/>
    <property type="project" value="TreeGrafter"/>
</dbReference>
<feature type="domain" description="CzcB-like C-terminal circularly permuted SH3-like" evidence="5">
    <location>
        <begin position="301"/>
        <end position="361"/>
    </location>
</feature>
<dbReference type="InterPro" id="IPR006143">
    <property type="entry name" value="RND_pump_MFP"/>
</dbReference>
<dbReference type="Gene3D" id="2.40.30.170">
    <property type="match status" value="1"/>
</dbReference>
<dbReference type="PANTHER" id="PTHR30097">
    <property type="entry name" value="CATION EFFLUX SYSTEM PROTEIN CUSB"/>
    <property type="match status" value="1"/>
</dbReference>
<dbReference type="GO" id="GO:0015679">
    <property type="term" value="P:plasma membrane copper ion transport"/>
    <property type="evidence" value="ECO:0007669"/>
    <property type="project" value="TreeGrafter"/>
</dbReference>
<sequence>MAIGGGAYAMTSHKAHAPTAESVRDVPQREGNAIVFSDAFAKRAGVKIDSVRRAPLVPTIRVVGTVTFDPARVAAVGTRLRGVVRKTAKYEGDEVKVGDVLTEIDSAELGEAQATLLTNRAQAEAAEVNAKREKSLLDRQLTTAREAEVADTTLRSQSAMLSASEQRVRALGGNTGPFGVHILKSPIAGHVVERHVQPGQAVEANVTAYKIADLSRLWIELAVTEQSLGAVRRGDRVSVAPVSDPTKAIIGRVGHVGEVIDLSTRTADVRIEVDNTERLLRVGQSVFATIDASGPAHEALLVPRDAVVFVDGKPTAFRAESTTRVVPIALRLGAANESDVEILEGLGEHDKVVSGGAFYLKSELFR</sequence>
<dbReference type="GO" id="GO:0016020">
    <property type="term" value="C:membrane"/>
    <property type="evidence" value="ECO:0007669"/>
    <property type="project" value="InterPro"/>
</dbReference>
<feature type="domain" description="CusB-like beta-barrel" evidence="3">
    <location>
        <begin position="217"/>
        <end position="291"/>
    </location>
</feature>
<dbReference type="Pfam" id="PF25975">
    <property type="entry name" value="CzcB_C"/>
    <property type="match status" value="1"/>
</dbReference>
<dbReference type="KEGG" id="llu:AKJ09_07646"/>
<evidence type="ECO:0000259" key="5">
    <source>
        <dbReference type="Pfam" id="PF25975"/>
    </source>
</evidence>